<evidence type="ECO:0000313" key="1">
    <source>
        <dbReference type="EMBL" id="CAG8528239.1"/>
    </source>
</evidence>
<comment type="caution">
    <text evidence="1">The sequence shown here is derived from an EMBL/GenBank/DDBJ whole genome shotgun (WGS) entry which is preliminary data.</text>
</comment>
<name>A0A9N9FDQ9_9GLOM</name>
<sequence length="61" mass="7034">MYIRGADLFENLDTLFRQDNFAIDLATDTNLQNFLMPFGQKFFSAVIRFGIGIDSENRVIL</sequence>
<dbReference type="Proteomes" id="UP000789831">
    <property type="component" value="Unassembled WGS sequence"/>
</dbReference>
<organism evidence="1 2">
    <name type="scientific">Ambispora gerdemannii</name>
    <dbReference type="NCBI Taxonomy" id="144530"/>
    <lineage>
        <taxon>Eukaryota</taxon>
        <taxon>Fungi</taxon>
        <taxon>Fungi incertae sedis</taxon>
        <taxon>Mucoromycota</taxon>
        <taxon>Glomeromycotina</taxon>
        <taxon>Glomeromycetes</taxon>
        <taxon>Archaeosporales</taxon>
        <taxon>Ambisporaceae</taxon>
        <taxon>Ambispora</taxon>
    </lineage>
</organism>
<protein>
    <submittedName>
        <fullName evidence="1">1000_t:CDS:1</fullName>
    </submittedName>
</protein>
<dbReference type="AlphaFoldDB" id="A0A9N9FDQ9"/>
<dbReference type="EMBL" id="CAJVPL010000771">
    <property type="protein sequence ID" value="CAG8528239.1"/>
    <property type="molecule type" value="Genomic_DNA"/>
</dbReference>
<accession>A0A9N9FDQ9</accession>
<proteinExistence type="predicted"/>
<keyword evidence="2" id="KW-1185">Reference proteome</keyword>
<evidence type="ECO:0000313" key="2">
    <source>
        <dbReference type="Proteomes" id="UP000789831"/>
    </source>
</evidence>
<reference evidence="1" key="1">
    <citation type="submission" date="2021-06" db="EMBL/GenBank/DDBJ databases">
        <authorList>
            <person name="Kallberg Y."/>
            <person name="Tangrot J."/>
            <person name="Rosling A."/>
        </authorList>
    </citation>
    <scope>NUCLEOTIDE SEQUENCE</scope>
    <source>
        <strain evidence="1">MT106</strain>
    </source>
</reference>
<gene>
    <name evidence="1" type="ORF">AGERDE_LOCUS5580</name>
</gene>